<protein>
    <submittedName>
        <fullName evidence="2">Uncharacterized protein</fullName>
    </submittedName>
</protein>
<proteinExistence type="predicted"/>
<accession>A0A163L0N2</accession>
<reference evidence="2 3" key="1">
    <citation type="journal article" date="2016" name="Sci. Rep.">
        <title>Draft genome sequencing and secretome analysis of fungal phytopathogen Ascochyta rabiei provides insight into the necrotrophic effector repertoire.</title>
        <authorList>
            <person name="Verma S."/>
            <person name="Gazara R.K."/>
            <person name="Nizam S."/>
            <person name="Parween S."/>
            <person name="Chattopadhyay D."/>
            <person name="Verma P.K."/>
        </authorList>
    </citation>
    <scope>NUCLEOTIDE SEQUENCE [LARGE SCALE GENOMIC DNA]</scope>
    <source>
        <strain evidence="2 3">ArDII</strain>
    </source>
</reference>
<feature type="compositionally biased region" description="Acidic residues" evidence="1">
    <location>
        <begin position="193"/>
        <end position="205"/>
    </location>
</feature>
<evidence type="ECO:0000313" key="2">
    <source>
        <dbReference type="EMBL" id="KZM27405.1"/>
    </source>
</evidence>
<keyword evidence="3" id="KW-1185">Reference proteome</keyword>
<dbReference type="EMBL" id="JYNV01000066">
    <property type="protein sequence ID" value="KZM27405.1"/>
    <property type="molecule type" value="Genomic_DNA"/>
</dbReference>
<feature type="compositionally biased region" description="Basic and acidic residues" evidence="1">
    <location>
        <begin position="171"/>
        <end position="186"/>
    </location>
</feature>
<sequence>MKSLPPQPCSSSTFLTTLLQFEAPATPFQVSTKLKLAATVKMSKKWTAELDSILLHGVFEECQVSFGKALCEKLAERVRSAEIEGFTECTPKAVENRLYSWKKKNVKPDTTNGDTAVTTPKKASAPKKAAGTPKTPRAKKGSAKKQTAVSDEEEAGRDEEALKSPSVGRKRASESEEGGKGKKVKVEPLGAGEYDEDVGAGEADEGTAAFA</sequence>
<organism evidence="2 3">
    <name type="scientific">Didymella rabiei</name>
    <name type="common">Chickpea ascochyta blight fungus</name>
    <name type="synonym">Mycosphaerella rabiei</name>
    <dbReference type="NCBI Taxonomy" id="5454"/>
    <lineage>
        <taxon>Eukaryota</taxon>
        <taxon>Fungi</taxon>
        <taxon>Dikarya</taxon>
        <taxon>Ascomycota</taxon>
        <taxon>Pezizomycotina</taxon>
        <taxon>Dothideomycetes</taxon>
        <taxon>Pleosporomycetidae</taxon>
        <taxon>Pleosporales</taxon>
        <taxon>Pleosporineae</taxon>
        <taxon>Didymellaceae</taxon>
        <taxon>Ascochyta</taxon>
    </lineage>
</organism>
<evidence type="ECO:0000256" key="1">
    <source>
        <dbReference type="SAM" id="MobiDB-lite"/>
    </source>
</evidence>
<dbReference type="OrthoDB" id="5418867at2759"/>
<name>A0A163L0N2_DIDRA</name>
<dbReference type="AlphaFoldDB" id="A0A163L0N2"/>
<gene>
    <name evidence="2" type="ORF">ST47_g1452</name>
</gene>
<dbReference type="Proteomes" id="UP000076837">
    <property type="component" value="Unassembled WGS sequence"/>
</dbReference>
<feature type="compositionally biased region" description="Low complexity" evidence="1">
    <location>
        <begin position="115"/>
        <end position="135"/>
    </location>
</feature>
<evidence type="ECO:0000313" key="3">
    <source>
        <dbReference type="Proteomes" id="UP000076837"/>
    </source>
</evidence>
<feature type="region of interest" description="Disordered" evidence="1">
    <location>
        <begin position="105"/>
        <end position="211"/>
    </location>
</feature>
<dbReference type="STRING" id="5454.A0A163L0N2"/>
<comment type="caution">
    <text evidence="2">The sequence shown here is derived from an EMBL/GenBank/DDBJ whole genome shotgun (WGS) entry which is preliminary data.</text>
</comment>